<name>A0A9B0U8A0_CHRAS</name>
<feature type="compositionally biased region" description="Polar residues" evidence="1">
    <location>
        <begin position="205"/>
        <end position="222"/>
    </location>
</feature>
<feature type="region of interest" description="Disordered" evidence="1">
    <location>
        <begin position="121"/>
        <end position="176"/>
    </location>
</feature>
<evidence type="ECO:0000313" key="3">
    <source>
        <dbReference type="Proteomes" id="UP000504623"/>
    </source>
</evidence>
<feature type="compositionally biased region" description="Polar residues" evidence="1">
    <location>
        <begin position="247"/>
        <end position="265"/>
    </location>
</feature>
<feature type="region of interest" description="Disordered" evidence="1">
    <location>
        <begin position="233"/>
        <end position="300"/>
    </location>
</feature>
<proteinExistence type="predicted"/>
<evidence type="ECO:0000259" key="2">
    <source>
        <dbReference type="Pfam" id="PF15749"/>
    </source>
</evidence>
<dbReference type="GeneID" id="102831317"/>
<feature type="region of interest" description="Disordered" evidence="1">
    <location>
        <begin position="205"/>
        <end position="224"/>
    </location>
</feature>
<organism evidence="3 4">
    <name type="scientific">Chrysochloris asiatica</name>
    <name type="common">Cape golden mole</name>
    <dbReference type="NCBI Taxonomy" id="185453"/>
    <lineage>
        <taxon>Eukaryota</taxon>
        <taxon>Metazoa</taxon>
        <taxon>Chordata</taxon>
        <taxon>Craniata</taxon>
        <taxon>Vertebrata</taxon>
        <taxon>Euteleostomi</taxon>
        <taxon>Mammalia</taxon>
        <taxon>Eutheria</taxon>
        <taxon>Afrotheria</taxon>
        <taxon>Chrysochloridae</taxon>
        <taxon>Chrysochlorinae</taxon>
        <taxon>Chrysochloris</taxon>
    </lineage>
</organism>
<dbReference type="Pfam" id="PF15749">
    <property type="entry name" value="MRNIP"/>
    <property type="match status" value="1"/>
</dbReference>
<feature type="compositionally biased region" description="Polar residues" evidence="1">
    <location>
        <begin position="87"/>
        <end position="102"/>
    </location>
</feature>
<dbReference type="InterPro" id="IPR032739">
    <property type="entry name" value="MRNIP"/>
</dbReference>
<gene>
    <name evidence="4" type="primary">LOC102831317</name>
</gene>
<dbReference type="AlphaFoldDB" id="A0A9B0U8A0"/>
<dbReference type="Proteomes" id="UP000504623">
    <property type="component" value="Unplaced"/>
</dbReference>
<dbReference type="PANTHER" id="PTHR15863:SF2">
    <property type="entry name" value="MRN COMPLEX-INTERACTING PROTEIN"/>
    <property type="match status" value="1"/>
</dbReference>
<feature type="domain" description="MRN complex-interacting protein N-terminal" evidence="2">
    <location>
        <begin position="8"/>
        <end position="109"/>
    </location>
</feature>
<dbReference type="GO" id="GO:0003682">
    <property type="term" value="F:chromatin binding"/>
    <property type="evidence" value="ECO:0007669"/>
    <property type="project" value="TreeGrafter"/>
</dbReference>
<evidence type="ECO:0000256" key="1">
    <source>
        <dbReference type="SAM" id="MobiDB-lite"/>
    </source>
</evidence>
<dbReference type="InterPro" id="IPR049472">
    <property type="entry name" value="MRNIP_N"/>
</dbReference>
<dbReference type="OrthoDB" id="5960226at2759"/>
<reference evidence="4" key="1">
    <citation type="submission" date="2025-08" db="UniProtKB">
        <authorList>
            <consortium name="RefSeq"/>
        </authorList>
    </citation>
    <scope>IDENTIFICATION</scope>
    <source>
        <tissue evidence="4">Spleen</tissue>
    </source>
</reference>
<dbReference type="PANTHER" id="PTHR15863">
    <property type="entry name" value="MRN COMPLEX-INTERACTING PROTEIN"/>
    <property type="match status" value="1"/>
</dbReference>
<sequence>MAPQRTRVLRCCSCRLFQAHQVKKSLKWTCKACGEKQSFLRAYGEGSGADCRLHVQKLNLLQGQVSETLFRSLEEPVNTSEEKHVGYQQNENMSLQERSQPTESRWLKYLEKGSKELELEEGVVYSNKQPSSKSKKSDPPFSNNLLRKRKWSLHPVQPPHSPDAKDSGSKVDSEVTWQPQSYTDLTGKVKQGSCLQNSENWTSSEFTVSQWKPPRSAQQAKVVSSKWERFLLSPGESSRVEKEPLSPLQTGPSSAGPAQSESWTHSLKEGSPTTHPDVLQPPWAPPSSTSGARRPCEKTVEKPWVSRTFQVEGGPLVKVEQQPPPVLLCDLFKTGEDFDDDL</sequence>
<feature type="compositionally biased region" description="Basic and acidic residues" evidence="1">
    <location>
        <begin position="162"/>
        <end position="173"/>
    </location>
</feature>
<keyword evidence="3" id="KW-1185">Reference proteome</keyword>
<dbReference type="GO" id="GO:0007095">
    <property type="term" value="P:mitotic G2 DNA damage checkpoint signaling"/>
    <property type="evidence" value="ECO:0007669"/>
    <property type="project" value="TreeGrafter"/>
</dbReference>
<dbReference type="RefSeq" id="XP_006874525.1">
    <property type="nucleotide sequence ID" value="XM_006874463.1"/>
</dbReference>
<accession>A0A9B0U8A0</accession>
<evidence type="ECO:0000313" key="4">
    <source>
        <dbReference type="RefSeq" id="XP_006874525.1"/>
    </source>
</evidence>
<feature type="region of interest" description="Disordered" evidence="1">
    <location>
        <begin position="75"/>
        <end position="102"/>
    </location>
</feature>
<dbReference type="GO" id="GO:0005634">
    <property type="term" value="C:nucleus"/>
    <property type="evidence" value="ECO:0007669"/>
    <property type="project" value="TreeGrafter"/>
</dbReference>
<protein>
    <submittedName>
        <fullName evidence="4">UPF0544 protein C5orf45 homolog</fullName>
    </submittedName>
</protein>
<dbReference type="CTD" id="51149"/>